<name>A0ABT2MNF0_9CYAN</name>
<organism evidence="1 2">
    <name type="scientific">Laspinema palackyanum D2a</name>
    <dbReference type="NCBI Taxonomy" id="2953684"/>
    <lineage>
        <taxon>Bacteria</taxon>
        <taxon>Bacillati</taxon>
        <taxon>Cyanobacteriota</taxon>
        <taxon>Cyanophyceae</taxon>
        <taxon>Oscillatoriophycideae</taxon>
        <taxon>Oscillatoriales</taxon>
        <taxon>Laspinemataceae</taxon>
        <taxon>Laspinema</taxon>
        <taxon>Laspinema palackyanum</taxon>
    </lineage>
</organism>
<accession>A0ABT2MNF0</accession>
<comment type="caution">
    <text evidence="1">The sequence shown here is derived from an EMBL/GenBank/DDBJ whole genome shotgun (WGS) entry which is preliminary data.</text>
</comment>
<dbReference type="RefSeq" id="WP_368005923.1">
    <property type="nucleotide sequence ID" value="NZ_JAMXFF010000009.1"/>
</dbReference>
<evidence type="ECO:0000313" key="2">
    <source>
        <dbReference type="Proteomes" id="UP001525890"/>
    </source>
</evidence>
<gene>
    <name evidence="1" type="ORF">NG799_07995</name>
</gene>
<keyword evidence="2" id="KW-1185">Reference proteome</keyword>
<sequence>MSKLSRDQQSVKLWSVVQAHHPGLIADRLEKISISLCGRSPLACPLLRT</sequence>
<reference evidence="1 2" key="1">
    <citation type="journal article" date="2022" name="Front. Microbiol.">
        <title>High genomic differentiation and limited gene flow indicate recent cryptic speciation within the genus Laspinema (cyanobacteria).</title>
        <authorList>
            <person name="Stanojkovic A."/>
            <person name="Skoupy S."/>
            <person name="Skaloud P."/>
            <person name="Dvorak P."/>
        </authorList>
    </citation>
    <scope>NUCLEOTIDE SEQUENCE [LARGE SCALE GENOMIC DNA]</scope>
    <source>
        <strain evidence="1 2">D2a</strain>
    </source>
</reference>
<dbReference type="EMBL" id="JAMXFF010000009">
    <property type="protein sequence ID" value="MCT7966274.1"/>
    <property type="molecule type" value="Genomic_DNA"/>
</dbReference>
<dbReference type="Proteomes" id="UP001525890">
    <property type="component" value="Unassembled WGS sequence"/>
</dbReference>
<proteinExistence type="predicted"/>
<evidence type="ECO:0000313" key="1">
    <source>
        <dbReference type="EMBL" id="MCT7966274.1"/>
    </source>
</evidence>
<protein>
    <submittedName>
        <fullName evidence="1">Uncharacterized protein</fullName>
    </submittedName>
</protein>